<reference evidence="3" key="2">
    <citation type="submission" date="2014-05" db="EMBL/GenBank/DDBJ databases">
        <title>The genome and life-stage specific transcriptomes of Globodera pallida elucidate key aspects of plant parasitism by a cyst nematode.</title>
        <authorList>
            <person name="Cotton J.A."/>
            <person name="Lilley C.J."/>
            <person name="Jones L.M."/>
            <person name="Kikuchi T."/>
            <person name="Reid A.J."/>
            <person name="Thorpe P."/>
            <person name="Tsai I.J."/>
            <person name="Beasley H."/>
            <person name="Blok V."/>
            <person name="Cock P.J.A."/>
            <person name="Van den Akker S.E."/>
            <person name="Holroyd N."/>
            <person name="Hunt M."/>
            <person name="Mantelin S."/>
            <person name="Naghra H."/>
            <person name="Pain A."/>
            <person name="Palomares-Rius J.E."/>
            <person name="Zarowiecki M."/>
            <person name="Berriman M."/>
            <person name="Jones J.T."/>
            <person name="Urwin P.E."/>
        </authorList>
    </citation>
    <scope>NUCLEOTIDE SEQUENCE [LARGE SCALE GENOMIC DNA]</scope>
    <source>
        <strain evidence="3">Lindley</strain>
    </source>
</reference>
<reference evidence="3" key="1">
    <citation type="submission" date="2013-12" db="EMBL/GenBank/DDBJ databases">
        <authorList>
            <person name="Aslett M."/>
        </authorList>
    </citation>
    <scope>NUCLEOTIDE SEQUENCE [LARGE SCALE GENOMIC DNA]</scope>
    <source>
        <strain evidence="3">Lindley</strain>
    </source>
</reference>
<dbReference type="AlphaFoldDB" id="A0A183BTN6"/>
<reference evidence="4" key="3">
    <citation type="submission" date="2016-06" db="UniProtKB">
        <authorList>
            <consortium name="WormBaseParasite"/>
        </authorList>
    </citation>
    <scope>IDENTIFICATION</scope>
</reference>
<accession>A0A183BTN6</accession>
<feature type="chain" id="PRO_5008146618" evidence="2">
    <location>
        <begin position="19"/>
        <end position="77"/>
    </location>
</feature>
<evidence type="ECO:0000256" key="1">
    <source>
        <dbReference type="SAM" id="MobiDB-lite"/>
    </source>
</evidence>
<protein>
    <submittedName>
        <fullName evidence="4">Secreted protein</fullName>
    </submittedName>
</protein>
<keyword evidence="3" id="KW-1185">Reference proteome</keyword>
<evidence type="ECO:0000313" key="4">
    <source>
        <dbReference type="WBParaSite" id="GPLIN_000397200"/>
    </source>
</evidence>
<evidence type="ECO:0000313" key="3">
    <source>
        <dbReference type="Proteomes" id="UP000050741"/>
    </source>
</evidence>
<sequence length="77" mass="8370">MTVLPLILLIAFAAVTGGLYLQTKRTLPPPTWTHRPRGPTPQQRPPPAPGATITTFGQPPRGFPIPRPSSPYPSIYN</sequence>
<name>A0A183BTN6_GLOPA</name>
<feature type="signal peptide" evidence="2">
    <location>
        <begin position="1"/>
        <end position="18"/>
    </location>
</feature>
<feature type="compositionally biased region" description="Pro residues" evidence="1">
    <location>
        <begin position="38"/>
        <end position="49"/>
    </location>
</feature>
<dbReference type="WBParaSite" id="GPLIN_000397200">
    <property type="protein sequence ID" value="GPLIN_000397200"/>
    <property type="gene ID" value="GPLIN_000397200"/>
</dbReference>
<dbReference type="Proteomes" id="UP000050741">
    <property type="component" value="Unassembled WGS sequence"/>
</dbReference>
<organism evidence="3 4">
    <name type="scientific">Globodera pallida</name>
    <name type="common">Potato cyst nematode worm</name>
    <name type="synonym">Heterodera pallida</name>
    <dbReference type="NCBI Taxonomy" id="36090"/>
    <lineage>
        <taxon>Eukaryota</taxon>
        <taxon>Metazoa</taxon>
        <taxon>Ecdysozoa</taxon>
        <taxon>Nematoda</taxon>
        <taxon>Chromadorea</taxon>
        <taxon>Rhabditida</taxon>
        <taxon>Tylenchina</taxon>
        <taxon>Tylenchomorpha</taxon>
        <taxon>Tylenchoidea</taxon>
        <taxon>Heteroderidae</taxon>
        <taxon>Heteroderinae</taxon>
        <taxon>Globodera</taxon>
    </lineage>
</organism>
<proteinExistence type="predicted"/>
<evidence type="ECO:0000256" key="2">
    <source>
        <dbReference type="SAM" id="SignalP"/>
    </source>
</evidence>
<feature type="compositionally biased region" description="Pro residues" evidence="1">
    <location>
        <begin position="61"/>
        <end position="71"/>
    </location>
</feature>
<feature type="region of interest" description="Disordered" evidence="1">
    <location>
        <begin position="26"/>
        <end position="77"/>
    </location>
</feature>
<keyword evidence="2" id="KW-0732">Signal</keyword>